<evidence type="ECO:0000313" key="1">
    <source>
        <dbReference type="EMBL" id="ADE82993.1"/>
    </source>
</evidence>
<sequence length="32" mass="3917">MPLYDHSRRLAKGIFNNYNYGYSFINYQTQNK</sequence>
<dbReference type="HOGENOM" id="CLU_3390800_0_0_10"/>
<evidence type="ECO:0000313" key="2">
    <source>
        <dbReference type="Proteomes" id="UP000000927"/>
    </source>
</evidence>
<accession>D5ERN0</accession>
<dbReference type="AlphaFoldDB" id="D5ERN0"/>
<dbReference type="KEGG" id="pru:PRU_0941"/>
<keyword evidence="2" id="KW-1185">Reference proteome</keyword>
<dbReference type="EMBL" id="CP002006">
    <property type="protein sequence ID" value="ADE82993.1"/>
    <property type="molecule type" value="Genomic_DNA"/>
</dbReference>
<protein>
    <submittedName>
        <fullName evidence="1">Uncharacterized protein</fullName>
    </submittedName>
</protein>
<proteinExistence type="predicted"/>
<reference evidence="1 2" key="1">
    <citation type="journal article" date="2010" name="Microb. Ecol.">
        <title>Comparative genome analysis of Prevotella ruminicola and Prevotella bryantii: insights into their environmental niche.</title>
        <authorList>
            <consortium name="North American Consortium for Rumen Bacteria"/>
            <person name="Purushe J."/>
            <person name="Fouts D.E."/>
            <person name="Morrison M."/>
            <person name="White B.A."/>
            <person name="Mackie R.I."/>
            <person name="Coutinho P.M."/>
            <person name="Henrissat B."/>
            <person name="Nelson K.E."/>
        </authorList>
    </citation>
    <scope>NUCLEOTIDE SEQUENCE [LARGE SCALE GENOMIC DNA]</scope>
    <source>
        <strain evidence="2">ATCC 19189 / JCM 8958 / 23</strain>
    </source>
</reference>
<organism evidence="1 2">
    <name type="scientific">Xylanibacter ruminicola (strain ATCC 19189 / DSM 19721 / CIP 105475 / JCM 8958 / 23)</name>
    <name type="common">Prevotella ruminicola</name>
    <dbReference type="NCBI Taxonomy" id="264731"/>
    <lineage>
        <taxon>Bacteria</taxon>
        <taxon>Pseudomonadati</taxon>
        <taxon>Bacteroidota</taxon>
        <taxon>Bacteroidia</taxon>
        <taxon>Bacteroidales</taxon>
        <taxon>Prevotellaceae</taxon>
        <taxon>Xylanibacter</taxon>
    </lineage>
</organism>
<name>D5ERN0_XYLR2</name>
<gene>
    <name evidence="1" type="ordered locus">PRU_0941</name>
</gene>
<dbReference type="Proteomes" id="UP000000927">
    <property type="component" value="Chromosome"/>
</dbReference>